<keyword evidence="2" id="KW-1185">Reference proteome</keyword>
<sequence>MSETGLPDYLDKIHAEIEKILISILDDSEKELALKALQKCKITPADLQREYSPVEVRELCLRTKVRVNMSDLNCLFDAKKRLGRRLENRSESYINRMLIKSVVRKMVEPYTDEEVACINLIRRSWLKKVNNIRLDQWKTEREFSYLMDLLTQLDSSGDALELVSERPELLPVPEYTEEFEDMIIDMETEQDLWGIPDEYDTGVVPPES</sequence>
<dbReference type="AlphaFoldDB" id="A0AAU9EUX4"/>
<evidence type="ECO:0000313" key="2">
    <source>
        <dbReference type="Proteomes" id="UP001500889"/>
    </source>
</evidence>
<dbReference type="Proteomes" id="UP001500889">
    <property type="component" value="Chromosome O"/>
</dbReference>
<evidence type="ECO:0000313" key="1">
    <source>
        <dbReference type="EMBL" id="BFF90791.1"/>
    </source>
</evidence>
<accession>A0AAU9EUX4</accession>
<organism evidence="1 2">
    <name type="scientific">Drosophila madeirensis</name>
    <name type="common">Fruit fly</name>
    <dbReference type="NCBI Taxonomy" id="30013"/>
    <lineage>
        <taxon>Eukaryota</taxon>
        <taxon>Metazoa</taxon>
        <taxon>Ecdysozoa</taxon>
        <taxon>Arthropoda</taxon>
        <taxon>Hexapoda</taxon>
        <taxon>Insecta</taxon>
        <taxon>Pterygota</taxon>
        <taxon>Neoptera</taxon>
        <taxon>Endopterygota</taxon>
        <taxon>Diptera</taxon>
        <taxon>Brachycera</taxon>
        <taxon>Muscomorpha</taxon>
        <taxon>Ephydroidea</taxon>
        <taxon>Drosophilidae</taxon>
        <taxon>Drosophila</taxon>
        <taxon>Sophophora</taxon>
    </lineage>
</organism>
<name>A0AAU9EUX4_DROMD</name>
<protein>
    <submittedName>
        <fullName evidence="1">Telomere-binding protein cav-like</fullName>
    </submittedName>
</protein>
<proteinExistence type="predicted"/>
<dbReference type="EMBL" id="AP029263">
    <property type="protein sequence ID" value="BFF90791.1"/>
    <property type="molecule type" value="Genomic_DNA"/>
</dbReference>
<gene>
    <name evidence="1" type="ORF">DMAD_09252</name>
</gene>
<reference evidence="1 2" key="1">
    <citation type="submission" date="2024-02" db="EMBL/GenBank/DDBJ databases">
        <title>A chromosome-level genome assembly of Drosophila madeirensis, a fruit fly species endemic to Madeira island.</title>
        <authorList>
            <person name="Tomihara K."/>
            <person name="Llopart A."/>
            <person name="Yamamoto D."/>
        </authorList>
    </citation>
    <scope>NUCLEOTIDE SEQUENCE [LARGE SCALE GENOMIC DNA]</scope>
    <source>
        <strain evidence="1 2">RF1</strain>
    </source>
</reference>